<keyword evidence="3 10" id="KW-0812">Transmembrane</keyword>
<comment type="caution">
    <text evidence="12">The sequence shown here is derived from an EMBL/GenBank/DDBJ whole genome shotgun (WGS) entry which is preliminary data.</text>
</comment>
<evidence type="ECO:0000313" key="13">
    <source>
        <dbReference type="Proteomes" id="UP001527925"/>
    </source>
</evidence>
<sequence length="687" mass="77813">MQYAYDESGVLFNFLLLALLALHLTLLVFMWLTSGPKTVKLTSNSDLPHYAAKSSFLAKTKRPSNVFSFRFMLLVLGWTVFALITYRAATHQSEDATRWDPYQILGVSESADEAVIKKAFKKLSLKFHPDKVAEADRGEAEKKFVDISKAYKTLTDPETRKVFDETGHPDGKQGKSGANAIIRRISPFQLGLALPKWLVEEGNNRIASADLTALIRICVARWWSTAKHMTRNKVANETMALFYREIKDQMGFKPLLEILSRSFEFRELATRGSNSAYDELAEQVRVAMENKTHDRFDKTKKLQGHAKDPVSVAAFRAQLLITAHMLRVKPKNAALQEEMIKVVEICALLVIGMLQIATARFWLLSSLSIIDLSQHIIQAYYYRQSPILQLPYVDVDDLKQFQTKKRNVSTVQQFIQLSKDDQRSLLSHLNDEQFDAVTAAAARIPAVKIVKAEYTVAGETLIAPGSIVTLAVKMRAVYNNREPEGRNDHIEDAEEAGKKKQWWVDKNEVIQEPHSPHFFAVKKPTWWVILANEKDNRVICVGKVIGLDEDKTVRLQFQAPPNPGSWTFQVFVKSDTFAGTDNKIDLKATLANGHLTLICVDPRCRCLQLVVKPEEAVEDDDEEEDDDDEEEENPFAPPKPPVKRRRTLPASERQHYDDSTDTEDDEDGPNNDGGWESESSQDSDFVE</sequence>
<evidence type="ECO:0000256" key="2">
    <source>
        <dbReference type="ARBA" id="ARBA00022448"/>
    </source>
</evidence>
<evidence type="ECO:0000256" key="7">
    <source>
        <dbReference type="ARBA" id="ARBA00023136"/>
    </source>
</evidence>
<name>A0ABR4MZ87_9FUNG</name>
<dbReference type="SUPFAM" id="SSF158702">
    <property type="entry name" value="Sec63 N-terminal domain-like"/>
    <property type="match status" value="1"/>
</dbReference>
<dbReference type="PRINTS" id="PR00625">
    <property type="entry name" value="JDOMAIN"/>
</dbReference>
<feature type="transmembrane region" description="Helical" evidence="10">
    <location>
        <begin position="67"/>
        <end position="89"/>
    </location>
</feature>
<evidence type="ECO:0000256" key="10">
    <source>
        <dbReference type="SAM" id="Phobius"/>
    </source>
</evidence>
<feature type="domain" description="J" evidence="11">
    <location>
        <begin position="100"/>
        <end position="167"/>
    </location>
</feature>
<evidence type="ECO:0000259" key="11">
    <source>
        <dbReference type="PROSITE" id="PS50076"/>
    </source>
</evidence>
<dbReference type="EMBL" id="JADGIZ020000061">
    <property type="protein sequence ID" value="KAL2912598.1"/>
    <property type="molecule type" value="Genomic_DNA"/>
</dbReference>
<keyword evidence="4" id="KW-0256">Endoplasmic reticulum</keyword>
<feature type="region of interest" description="Disordered" evidence="9">
    <location>
        <begin position="614"/>
        <end position="687"/>
    </location>
</feature>
<dbReference type="Proteomes" id="UP001527925">
    <property type="component" value="Unassembled WGS sequence"/>
</dbReference>
<dbReference type="Pfam" id="PF00226">
    <property type="entry name" value="DnaJ"/>
    <property type="match status" value="1"/>
</dbReference>
<dbReference type="SUPFAM" id="SSF81296">
    <property type="entry name" value="E set domains"/>
    <property type="match status" value="1"/>
</dbReference>
<evidence type="ECO:0000313" key="12">
    <source>
        <dbReference type="EMBL" id="KAL2912598.1"/>
    </source>
</evidence>
<gene>
    <name evidence="12" type="primary">SEC63</name>
    <name evidence="12" type="ORF">HK105_207906</name>
</gene>
<dbReference type="PANTHER" id="PTHR24075:SF0">
    <property type="entry name" value="TRANSLOCATION PROTEIN SEC63 HOMOLOG"/>
    <property type="match status" value="1"/>
</dbReference>
<evidence type="ECO:0000256" key="9">
    <source>
        <dbReference type="SAM" id="MobiDB-lite"/>
    </source>
</evidence>
<dbReference type="InterPro" id="IPR035892">
    <property type="entry name" value="C2_domain_sf"/>
</dbReference>
<dbReference type="InterPro" id="IPR014756">
    <property type="entry name" value="Ig_E-set"/>
</dbReference>
<evidence type="ECO:0000256" key="8">
    <source>
        <dbReference type="ARBA" id="ARBA00023186"/>
    </source>
</evidence>
<dbReference type="PROSITE" id="PS50076">
    <property type="entry name" value="DNAJ_2"/>
    <property type="match status" value="1"/>
</dbReference>
<keyword evidence="8" id="KW-0143">Chaperone</keyword>
<organism evidence="12 13">
    <name type="scientific">Polyrhizophydium stewartii</name>
    <dbReference type="NCBI Taxonomy" id="2732419"/>
    <lineage>
        <taxon>Eukaryota</taxon>
        <taxon>Fungi</taxon>
        <taxon>Fungi incertae sedis</taxon>
        <taxon>Chytridiomycota</taxon>
        <taxon>Chytridiomycota incertae sedis</taxon>
        <taxon>Chytridiomycetes</taxon>
        <taxon>Rhizophydiales</taxon>
        <taxon>Rhizophydiales incertae sedis</taxon>
        <taxon>Polyrhizophydium</taxon>
    </lineage>
</organism>
<feature type="compositionally biased region" description="Acidic residues" evidence="9">
    <location>
        <begin position="616"/>
        <end position="633"/>
    </location>
</feature>
<feature type="compositionally biased region" description="Acidic residues" evidence="9">
    <location>
        <begin position="659"/>
        <end position="669"/>
    </location>
</feature>
<keyword evidence="6 10" id="KW-1133">Transmembrane helix</keyword>
<dbReference type="InterPro" id="IPR001623">
    <property type="entry name" value="DnaJ_domain"/>
</dbReference>
<dbReference type="InterPro" id="IPR004179">
    <property type="entry name" value="Sec63-dom"/>
</dbReference>
<evidence type="ECO:0000256" key="1">
    <source>
        <dbReference type="ARBA" id="ARBA00004477"/>
    </source>
</evidence>
<accession>A0ABR4MZ87</accession>
<dbReference type="Gene3D" id="2.60.40.150">
    <property type="entry name" value="C2 domain"/>
    <property type="match status" value="1"/>
</dbReference>
<proteinExistence type="predicted"/>
<dbReference type="InterPro" id="IPR036869">
    <property type="entry name" value="J_dom_sf"/>
</dbReference>
<keyword evidence="2" id="KW-0813">Transport</keyword>
<evidence type="ECO:0000256" key="6">
    <source>
        <dbReference type="ARBA" id="ARBA00022989"/>
    </source>
</evidence>
<evidence type="ECO:0000256" key="3">
    <source>
        <dbReference type="ARBA" id="ARBA00022692"/>
    </source>
</evidence>
<dbReference type="SUPFAM" id="SSF46565">
    <property type="entry name" value="Chaperone J-domain"/>
    <property type="match status" value="1"/>
</dbReference>
<dbReference type="SMART" id="SM00271">
    <property type="entry name" value="DnaJ"/>
    <property type="match status" value="1"/>
</dbReference>
<keyword evidence="13" id="KW-1185">Reference proteome</keyword>
<dbReference type="Gene3D" id="1.10.287.110">
    <property type="entry name" value="DnaJ domain"/>
    <property type="match status" value="1"/>
</dbReference>
<dbReference type="Pfam" id="PF02889">
    <property type="entry name" value="Sec63"/>
    <property type="match status" value="1"/>
</dbReference>
<dbReference type="PANTHER" id="PTHR24075">
    <property type="entry name" value="SEC63 DOMAIN-CONTAINING"/>
    <property type="match status" value="1"/>
</dbReference>
<comment type="subcellular location">
    <subcellularLocation>
        <location evidence="1">Endoplasmic reticulum membrane</location>
        <topology evidence="1">Multi-pass membrane protein</topology>
    </subcellularLocation>
</comment>
<dbReference type="SMART" id="SM00973">
    <property type="entry name" value="Sec63"/>
    <property type="match status" value="1"/>
</dbReference>
<dbReference type="Gene3D" id="1.10.3380.10">
    <property type="entry name" value="Sec63 N-terminal domain-like domain"/>
    <property type="match status" value="1"/>
</dbReference>
<protein>
    <submittedName>
        <fullName evidence="12">Secretory subunit</fullName>
    </submittedName>
</protein>
<reference evidence="12 13" key="1">
    <citation type="submission" date="2023-09" db="EMBL/GenBank/DDBJ databases">
        <title>Pangenome analysis of Batrachochytrium dendrobatidis and related Chytrids.</title>
        <authorList>
            <person name="Yacoub M.N."/>
            <person name="Stajich J.E."/>
            <person name="James T.Y."/>
        </authorList>
    </citation>
    <scope>NUCLEOTIDE SEQUENCE [LARGE SCALE GENOMIC DNA]</scope>
    <source>
        <strain evidence="12 13">JEL0888</strain>
    </source>
</reference>
<keyword evidence="5" id="KW-0653">Protein transport</keyword>
<dbReference type="CDD" id="cd06257">
    <property type="entry name" value="DnaJ"/>
    <property type="match status" value="1"/>
</dbReference>
<evidence type="ECO:0000256" key="5">
    <source>
        <dbReference type="ARBA" id="ARBA00022927"/>
    </source>
</evidence>
<keyword evidence="7 10" id="KW-0472">Membrane</keyword>
<feature type="transmembrane region" description="Helical" evidence="10">
    <location>
        <begin position="12"/>
        <end position="32"/>
    </location>
</feature>
<evidence type="ECO:0000256" key="4">
    <source>
        <dbReference type="ARBA" id="ARBA00022824"/>
    </source>
</evidence>
<dbReference type="Gene3D" id="1.10.150.20">
    <property type="entry name" value="5' to 3' exonuclease, C-terminal subdomain"/>
    <property type="match status" value="1"/>
</dbReference>